<dbReference type="AlphaFoldDB" id="A0A6C0H5N2"/>
<name>A0A6C0H5N2_9ZZZZ</name>
<dbReference type="Pfam" id="PF00097">
    <property type="entry name" value="zf-C3HC4"/>
    <property type="match status" value="1"/>
</dbReference>
<evidence type="ECO:0000313" key="5">
    <source>
        <dbReference type="EMBL" id="QHT75516.1"/>
    </source>
</evidence>
<dbReference type="PROSITE" id="PS00518">
    <property type="entry name" value="ZF_RING_1"/>
    <property type="match status" value="1"/>
</dbReference>
<evidence type="ECO:0000256" key="2">
    <source>
        <dbReference type="ARBA" id="ARBA00022771"/>
    </source>
</evidence>
<proteinExistence type="predicted"/>
<keyword evidence="2" id="KW-0863">Zinc-finger</keyword>
<dbReference type="GO" id="GO:0008270">
    <property type="term" value="F:zinc ion binding"/>
    <property type="evidence" value="ECO:0007669"/>
    <property type="project" value="UniProtKB-KW"/>
</dbReference>
<dbReference type="EMBL" id="MN739879">
    <property type="protein sequence ID" value="QHT75516.1"/>
    <property type="molecule type" value="Genomic_DNA"/>
</dbReference>
<evidence type="ECO:0000259" key="4">
    <source>
        <dbReference type="PROSITE" id="PS50089"/>
    </source>
</evidence>
<sequence length="289" mass="35002">MDKYFMTNNIIKEIESNNYIFNVKYDKLYKQYQDFFENYLFFLEIIKKMSINNDNYNKYCEIINDILNETTYLLDYLIKIIMKEIILDDNFVNIITYNNNNESYKYYSDKLFIIKRKKIENIVNQLFVNSITEYKKVKNDFEEIINNELENNSDYIIFLGKPTNIKKINDKKYIDFKKKWDIIINECKNIYNLFNKIIKIKNNINDEYDEYMLESYYFICEICKLSAVNLLNKLTEPINNYNKDNMCSICICKINKKCFIKCGHSFCYNCIDIYIKNGGNYCPNCKFIL</sequence>
<feature type="domain" description="RING-type" evidence="4">
    <location>
        <begin position="247"/>
        <end position="286"/>
    </location>
</feature>
<dbReference type="Gene3D" id="3.30.40.10">
    <property type="entry name" value="Zinc/RING finger domain, C3HC4 (zinc finger)"/>
    <property type="match status" value="1"/>
</dbReference>
<reference evidence="5" key="1">
    <citation type="journal article" date="2020" name="Nature">
        <title>Giant virus diversity and host interactions through global metagenomics.</title>
        <authorList>
            <person name="Schulz F."/>
            <person name="Roux S."/>
            <person name="Paez-Espino D."/>
            <person name="Jungbluth S."/>
            <person name="Walsh D.A."/>
            <person name="Denef V.J."/>
            <person name="McMahon K.D."/>
            <person name="Konstantinidis K.T."/>
            <person name="Eloe-Fadrosh E.A."/>
            <person name="Kyrpides N.C."/>
            <person name="Woyke T."/>
        </authorList>
    </citation>
    <scope>NUCLEOTIDE SEQUENCE</scope>
    <source>
        <strain evidence="5">GVMAG-M-3300023179-71</strain>
    </source>
</reference>
<dbReference type="PROSITE" id="PS50089">
    <property type="entry name" value="ZF_RING_2"/>
    <property type="match status" value="1"/>
</dbReference>
<dbReference type="InterPro" id="IPR013083">
    <property type="entry name" value="Znf_RING/FYVE/PHD"/>
</dbReference>
<dbReference type="SUPFAM" id="SSF57850">
    <property type="entry name" value="RING/U-box"/>
    <property type="match status" value="1"/>
</dbReference>
<keyword evidence="3" id="KW-0862">Zinc</keyword>
<organism evidence="5">
    <name type="scientific">viral metagenome</name>
    <dbReference type="NCBI Taxonomy" id="1070528"/>
    <lineage>
        <taxon>unclassified sequences</taxon>
        <taxon>metagenomes</taxon>
        <taxon>organismal metagenomes</taxon>
    </lineage>
</organism>
<keyword evidence="1" id="KW-0479">Metal-binding</keyword>
<dbReference type="SMART" id="SM00184">
    <property type="entry name" value="RING"/>
    <property type="match status" value="1"/>
</dbReference>
<protein>
    <recommendedName>
        <fullName evidence="4">RING-type domain-containing protein</fullName>
    </recommendedName>
</protein>
<evidence type="ECO:0000256" key="1">
    <source>
        <dbReference type="ARBA" id="ARBA00022723"/>
    </source>
</evidence>
<evidence type="ECO:0000256" key="3">
    <source>
        <dbReference type="ARBA" id="ARBA00022833"/>
    </source>
</evidence>
<dbReference type="InterPro" id="IPR018957">
    <property type="entry name" value="Znf_C3HC4_RING-type"/>
</dbReference>
<dbReference type="InterPro" id="IPR017907">
    <property type="entry name" value="Znf_RING_CS"/>
</dbReference>
<dbReference type="CDD" id="cd16449">
    <property type="entry name" value="RING-HC"/>
    <property type="match status" value="1"/>
</dbReference>
<accession>A0A6C0H5N2</accession>
<dbReference type="InterPro" id="IPR001841">
    <property type="entry name" value="Znf_RING"/>
</dbReference>